<sequence>MVDSMKMVGLTKEVVASNSIKEGDVDFKVVMKVSVEKEGVGGAHDEGTANDEEFQYNTYQKEKSKLFSQKEKRKMDLGQASKGKNYVEEETRLLRDSVVYFDFDV</sequence>
<name>A0A5P1EA79_ASPOF</name>
<accession>A0A5P1EA79</accession>
<evidence type="ECO:0000313" key="2">
    <source>
        <dbReference type="Proteomes" id="UP000243459"/>
    </source>
</evidence>
<dbReference type="AlphaFoldDB" id="A0A5P1EA79"/>
<gene>
    <name evidence="1" type="ORF">A4U43_C07F7870</name>
</gene>
<organism evidence="1 2">
    <name type="scientific">Asparagus officinalis</name>
    <name type="common">Garden asparagus</name>
    <dbReference type="NCBI Taxonomy" id="4686"/>
    <lineage>
        <taxon>Eukaryota</taxon>
        <taxon>Viridiplantae</taxon>
        <taxon>Streptophyta</taxon>
        <taxon>Embryophyta</taxon>
        <taxon>Tracheophyta</taxon>
        <taxon>Spermatophyta</taxon>
        <taxon>Magnoliopsida</taxon>
        <taxon>Liliopsida</taxon>
        <taxon>Asparagales</taxon>
        <taxon>Asparagaceae</taxon>
        <taxon>Asparagoideae</taxon>
        <taxon>Asparagus</taxon>
    </lineage>
</organism>
<keyword evidence="2" id="KW-1185">Reference proteome</keyword>
<protein>
    <submittedName>
        <fullName evidence="1">Uncharacterized protein</fullName>
    </submittedName>
</protein>
<dbReference type="Gramene" id="ONK62762">
    <property type="protein sequence ID" value="ONK62762"/>
    <property type="gene ID" value="A4U43_C07F7870"/>
</dbReference>
<dbReference type="PANTHER" id="PTHR31833">
    <property type="entry name" value="UPF0690 PROTEIN C1ORF52"/>
    <property type="match status" value="1"/>
</dbReference>
<dbReference type="Proteomes" id="UP000243459">
    <property type="component" value="Chromosome 7"/>
</dbReference>
<reference evidence="2" key="1">
    <citation type="journal article" date="2017" name="Nat. Commun.">
        <title>The asparagus genome sheds light on the origin and evolution of a young Y chromosome.</title>
        <authorList>
            <person name="Harkess A."/>
            <person name="Zhou J."/>
            <person name="Xu C."/>
            <person name="Bowers J.E."/>
            <person name="Van der Hulst R."/>
            <person name="Ayyampalayam S."/>
            <person name="Mercati F."/>
            <person name="Riccardi P."/>
            <person name="McKain M.R."/>
            <person name="Kakrana A."/>
            <person name="Tang H."/>
            <person name="Ray J."/>
            <person name="Groenendijk J."/>
            <person name="Arikit S."/>
            <person name="Mathioni S.M."/>
            <person name="Nakano M."/>
            <person name="Shan H."/>
            <person name="Telgmann-Rauber A."/>
            <person name="Kanno A."/>
            <person name="Yue Z."/>
            <person name="Chen H."/>
            <person name="Li W."/>
            <person name="Chen Y."/>
            <person name="Xu X."/>
            <person name="Zhang Y."/>
            <person name="Luo S."/>
            <person name="Chen H."/>
            <person name="Gao J."/>
            <person name="Mao Z."/>
            <person name="Pires J.C."/>
            <person name="Luo M."/>
            <person name="Kudrna D."/>
            <person name="Wing R.A."/>
            <person name="Meyers B.C."/>
            <person name="Yi K."/>
            <person name="Kong H."/>
            <person name="Lavrijsen P."/>
            <person name="Sunseri F."/>
            <person name="Falavigna A."/>
            <person name="Ye Y."/>
            <person name="Leebens-Mack J.H."/>
            <person name="Chen G."/>
        </authorList>
    </citation>
    <scope>NUCLEOTIDE SEQUENCE [LARGE SCALE GENOMIC DNA]</scope>
    <source>
        <strain evidence="2">cv. DH0086</strain>
    </source>
</reference>
<dbReference type="EMBL" id="CM007387">
    <property type="protein sequence ID" value="ONK62762.1"/>
    <property type="molecule type" value="Genomic_DNA"/>
</dbReference>
<proteinExistence type="predicted"/>
<dbReference type="PANTHER" id="PTHR31833:SF2">
    <property type="entry name" value="UPF0690 PROTEIN C1ORF52"/>
    <property type="match status" value="1"/>
</dbReference>
<evidence type="ECO:0000313" key="1">
    <source>
        <dbReference type="EMBL" id="ONK62762.1"/>
    </source>
</evidence>